<gene>
    <name evidence="1" type="ordered locus">Tint_1083</name>
</gene>
<reference evidence="1" key="1">
    <citation type="submission" date="2010-04" db="EMBL/GenBank/DDBJ databases">
        <title>Complete sequence of Thiomonas intermedia K12.</title>
        <authorList>
            <consortium name="US DOE Joint Genome Institute"/>
            <person name="Lucas S."/>
            <person name="Copeland A."/>
            <person name="Lapidus A."/>
            <person name="Cheng J.-F."/>
            <person name="Bruce D."/>
            <person name="Goodwin L."/>
            <person name="Pitluck S."/>
            <person name="Davenport K."/>
            <person name="Detter J.C."/>
            <person name="Han C."/>
            <person name="Tapia R."/>
            <person name="Land M."/>
            <person name="Hauser L."/>
            <person name="Kyrpides N."/>
            <person name="Ovchinnikova G."/>
            <person name="Kerfeld C.A."/>
            <person name="Cannon G.C."/>
            <person name="Heinhorst S."/>
            <person name="Woyke T."/>
        </authorList>
    </citation>
    <scope>NUCLEOTIDE SEQUENCE [LARGE SCALE GENOMIC DNA]</scope>
    <source>
        <strain evidence="1">K12</strain>
    </source>
</reference>
<protein>
    <submittedName>
        <fullName evidence="1">Uncharacterized protein</fullName>
    </submittedName>
</protein>
<proteinExistence type="predicted"/>
<dbReference type="EMBL" id="CP002021">
    <property type="protein sequence ID" value="ADG30476.1"/>
    <property type="molecule type" value="Genomic_DNA"/>
</dbReference>
<evidence type="ECO:0000313" key="1">
    <source>
        <dbReference type="EMBL" id="ADG30476.1"/>
    </source>
</evidence>
<name>D5WZR0_THIK1</name>
<dbReference type="AlphaFoldDB" id="D5WZR0"/>
<sequence length="44" mass="4873">MSPAPQPSGITQGLTLLIDPHWSPEQALVVVELLDDLRARIWAH</sequence>
<dbReference type="KEGG" id="tin:Tint_1083"/>
<accession>D5WZR0</accession>
<dbReference type="HOGENOM" id="CLU_3223258_0_0_4"/>
<organism evidence="1">
    <name type="scientific">Thiomonas intermedia (strain K12)</name>
    <name type="common">Thiobacillus intermedius</name>
    <dbReference type="NCBI Taxonomy" id="75379"/>
    <lineage>
        <taxon>Bacteria</taxon>
        <taxon>Pseudomonadati</taxon>
        <taxon>Pseudomonadota</taxon>
        <taxon>Betaproteobacteria</taxon>
        <taxon>Burkholderiales</taxon>
        <taxon>Thiomonas</taxon>
    </lineage>
</organism>